<evidence type="ECO:0000313" key="3">
    <source>
        <dbReference type="EMBL" id="OAD24138.1"/>
    </source>
</evidence>
<name>A0A176S884_9GAMM</name>
<feature type="coiled-coil region" evidence="1">
    <location>
        <begin position="1"/>
        <end position="29"/>
    </location>
</feature>
<dbReference type="Pfam" id="PF00550">
    <property type="entry name" value="PP-binding"/>
    <property type="match status" value="1"/>
</dbReference>
<dbReference type="PROSITE" id="PS50075">
    <property type="entry name" value="CARRIER"/>
    <property type="match status" value="1"/>
</dbReference>
<dbReference type="InterPro" id="IPR009081">
    <property type="entry name" value="PP-bd_ACP"/>
</dbReference>
<dbReference type="Gene3D" id="1.10.1200.10">
    <property type="entry name" value="ACP-like"/>
    <property type="match status" value="1"/>
</dbReference>
<dbReference type="Proteomes" id="UP000076962">
    <property type="component" value="Unassembled WGS sequence"/>
</dbReference>
<reference evidence="3 4" key="1">
    <citation type="submission" date="2016-05" db="EMBL/GenBank/DDBJ databases">
        <title>Single-cell genome of chain-forming Candidatus Thiomargarita nelsonii and comparison to other large sulfur-oxidizing bacteria.</title>
        <authorList>
            <person name="Winkel M."/>
            <person name="Salman V."/>
            <person name="Woyke T."/>
            <person name="Schulz-Vogt H."/>
            <person name="Richter M."/>
            <person name="Flood B."/>
            <person name="Bailey J."/>
            <person name="Amann R."/>
            <person name="Mussmann M."/>
        </authorList>
    </citation>
    <scope>NUCLEOTIDE SEQUENCE [LARGE SCALE GENOMIC DNA]</scope>
    <source>
        <strain evidence="3 4">THI036</strain>
    </source>
</reference>
<evidence type="ECO:0000256" key="1">
    <source>
        <dbReference type="SAM" id="Coils"/>
    </source>
</evidence>
<evidence type="ECO:0000259" key="2">
    <source>
        <dbReference type="PROSITE" id="PS50075"/>
    </source>
</evidence>
<sequence>MHDARKHAAKEKEEKRRMIENMINQLKHIIADEIDANIKLEEIDETASLFEDGIGLDSMAIMEFINLLEDRFGFEFSDSELNSELFRNIKTLADFISTKVDNKVEPTGTIGLK</sequence>
<dbReference type="SUPFAM" id="SSF47336">
    <property type="entry name" value="ACP-like"/>
    <property type="match status" value="1"/>
</dbReference>
<gene>
    <name evidence="3" type="ORF">THIOM_000006</name>
</gene>
<protein>
    <submittedName>
        <fullName evidence="3">Acyl-carrier-like protein</fullName>
    </submittedName>
</protein>
<comment type="caution">
    <text evidence="3">The sequence shown here is derived from an EMBL/GenBank/DDBJ whole genome shotgun (WGS) entry which is preliminary data.</text>
</comment>
<dbReference type="AlphaFoldDB" id="A0A176S884"/>
<feature type="domain" description="Carrier" evidence="2">
    <location>
        <begin position="21"/>
        <end position="100"/>
    </location>
</feature>
<accession>A0A176S884</accession>
<dbReference type="InterPro" id="IPR036736">
    <property type="entry name" value="ACP-like_sf"/>
</dbReference>
<proteinExistence type="predicted"/>
<keyword evidence="1" id="KW-0175">Coiled coil</keyword>
<evidence type="ECO:0000313" key="4">
    <source>
        <dbReference type="Proteomes" id="UP000076962"/>
    </source>
</evidence>
<organism evidence="3 4">
    <name type="scientific">Candidatus Thiomargarita nelsonii</name>
    <dbReference type="NCBI Taxonomy" id="1003181"/>
    <lineage>
        <taxon>Bacteria</taxon>
        <taxon>Pseudomonadati</taxon>
        <taxon>Pseudomonadota</taxon>
        <taxon>Gammaproteobacteria</taxon>
        <taxon>Thiotrichales</taxon>
        <taxon>Thiotrichaceae</taxon>
        <taxon>Thiomargarita</taxon>
    </lineage>
</organism>
<dbReference type="EMBL" id="LUTY01000001">
    <property type="protein sequence ID" value="OAD24138.1"/>
    <property type="molecule type" value="Genomic_DNA"/>
</dbReference>
<keyword evidence="4" id="KW-1185">Reference proteome</keyword>